<dbReference type="InterPro" id="IPR006638">
    <property type="entry name" value="Elp3/MiaA/NifB-like_rSAM"/>
</dbReference>
<evidence type="ECO:0000313" key="10">
    <source>
        <dbReference type="Proteomes" id="UP000178724"/>
    </source>
</evidence>
<gene>
    <name evidence="9" type="ORF">A2625_05200</name>
</gene>
<name>A0A1F4Q1T7_UNCSA</name>
<dbReference type="Proteomes" id="UP000178724">
    <property type="component" value="Unassembled WGS sequence"/>
</dbReference>
<dbReference type="Gene3D" id="3.20.20.70">
    <property type="entry name" value="Aldolase class I"/>
    <property type="match status" value="1"/>
</dbReference>
<keyword evidence="4" id="KW-0479">Metal-binding</keyword>
<comment type="caution">
    <text evidence="9">The sequence shown here is derived from an EMBL/GenBank/DDBJ whole genome shotgun (WGS) entry which is preliminary data.</text>
</comment>
<accession>A0A1F4Q1T7</accession>
<dbReference type="InterPro" id="IPR013785">
    <property type="entry name" value="Aldolase_TIM"/>
</dbReference>
<protein>
    <submittedName>
        <fullName evidence="9">[FeFe] hydrogenase H-cluster radical SAM maturase HydG</fullName>
    </submittedName>
</protein>
<dbReference type="GO" id="GO:0044272">
    <property type="term" value="P:sulfur compound biosynthetic process"/>
    <property type="evidence" value="ECO:0007669"/>
    <property type="project" value="UniProtKB-ARBA"/>
</dbReference>
<reference evidence="9 10" key="1">
    <citation type="journal article" date="2016" name="Nat. Commun.">
        <title>Thousands of microbial genomes shed light on interconnected biogeochemical processes in an aquifer system.</title>
        <authorList>
            <person name="Anantharaman K."/>
            <person name="Brown C.T."/>
            <person name="Hug L.A."/>
            <person name="Sharon I."/>
            <person name="Castelle C.J."/>
            <person name="Probst A.J."/>
            <person name="Thomas B.C."/>
            <person name="Singh A."/>
            <person name="Wilkins M.J."/>
            <person name="Karaoz U."/>
            <person name="Brodie E.L."/>
            <person name="Williams K.H."/>
            <person name="Hubbard S.S."/>
            <person name="Banfield J.F."/>
        </authorList>
    </citation>
    <scope>NUCLEOTIDE SEQUENCE [LARGE SCALE GENOMIC DNA]</scope>
</reference>
<organism evidence="9 10">
    <name type="scientific">candidate division WOR-1 bacterium RIFCSPHIGHO2_01_FULL_53_15</name>
    <dbReference type="NCBI Taxonomy" id="1802564"/>
    <lineage>
        <taxon>Bacteria</taxon>
        <taxon>Bacillati</taxon>
        <taxon>Saganbacteria</taxon>
    </lineage>
</organism>
<proteinExistence type="predicted"/>
<dbReference type="InterPro" id="IPR010722">
    <property type="entry name" value="BATS_dom"/>
</dbReference>
<comment type="cofactor">
    <cofactor evidence="7">
        <name>[2Fe-2S] cluster</name>
        <dbReference type="ChEBI" id="CHEBI:190135"/>
    </cofactor>
</comment>
<comment type="cofactor">
    <cofactor evidence="1">
        <name>[4Fe-4S] cluster</name>
        <dbReference type="ChEBI" id="CHEBI:49883"/>
    </cofactor>
</comment>
<dbReference type="SFLD" id="SFLDG01060">
    <property type="entry name" value="BATS_domain_containing"/>
    <property type="match status" value="1"/>
</dbReference>
<dbReference type="SFLD" id="SFLDS00029">
    <property type="entry name" value="Radical_SAM"/>
    <property type="match status" value="1"/>
</dbReference>
<dbReference type="SFLD" id="SFLDG01081">
    <property type="entry name" value="cleavage_of_the_Ca-Cb_bond_in"/>
    <property type="match status" value="1"/>
</dbReference>
<evidence type="ECO:0000256" key="4">
    <source>
        <dbReference type="ARBA" id="ARBA00022723"/>
    </source>
</evidence>
<dbReference type="PANTHER" id="PTHR43583">
    <property type="entry name" value="2-IMINOACETATE SYNTHASE"/>
    <property type="match status" value="1"/>
</dbReference>
<evidence type="ECO:0000259" key="8">
    <source>
        <dbReference type="PROSITE" id="PS51918"/>
    </source>
</evidence>
<evidence type="ECO:0000256" key="1">
    <source>
        <dbReference type="ARBA" id="ARBA00001966"/>
    </source>
</evidence>
<dbReference type="EMBL" id="METM01000020">
    <property type="protein sequence ID" value="OGB89829.1"/>
    <property type="molecule type" value="Genomic_DNA"/>
</dbReference>
<evidence type="ECO:0000256" key="5">
    <source>
        <dbReference type="ARBA" id="ARBA00023004"/>
    </source>
</evidence>
<dbReference type="InterPro" id="IPR007197">
    <property type="entry name" value="rSAM"/>
</dbReference>
<dbReference type="PANTHER" id="PTHR43583:SF2">
    <property type="entry name" value="THIAZOLE BIOSYNTHESIS PROTEIN"/>
    <property type="match status" value="1"/>
</dbReference>
<dbReference type="InterPro" id="IPR058240">
    <property type="entry name" value="rSAM_sf"/>
</dbReference>
<dbReference type="InterPro" id="IPR034428">
    <property type="entry name" value="ThiH/NoCL/HydG-like"/>
</dbReference>
<dbReference type="PROSITE" id="PS51918">
    <property type="entry name" value="RADICAL_SAM"/>
    <property type="match status" value="1"/>
</dbReference>
<keyword evidence="3" id="KW-0949">S-adenosyl-L-methionine</keyword>
<evidence type="ECO:0000256" key="7">
    <source>
        <dbReference type="ARBA" id="ARBA00034078"/>
    </source>
</evidence>
<keyword evidence="5" id="KW-0408">Iron</keyword>
<dbReference type="SMART" id="SM00876">
    <property type="entry name" value="BATS"/>
    <property type="match status" value="1"/>
</dbReference>
<evidence type="ECO:0000256" key="2">
    <source>
        <dbReference type="ARBA" id="ARBA00022485"/>
    </source>
</evidence>
<keyword evidence="6" id="KW-0411">Iron-sulfur</keyword>
<evidence type="ECO:0000313" key="9">
    <source>
        <dbReference type="EMBL" id="OGB89829.1"/>
    </source>
</evidence>
<evidence type="ECO:0000256" key="6">
    <source>
        <dbReference type="ARBA" id="ARBA00023014"/>
    </source>
</evidence>
<dbReference type="GO" id="GO:0003824">
    <property type="term" value="F:catalytic activity"/>
    <property type="evidence" value="ECO:0007669"/>
    <property type="project" value="InterPro"/>
</dbReference>
<sequence>MPSFIDESLIHALLKEPKFASPKTAENIIQKALMLKGLSLEETAILLNCQDKRVLAKLFRAARKVKEAIYGRRLVIFAPLYISNFCVNNCLYCGFRRGNLALARKRLTLDEIRGEVRVLEEQGHKRILLETGEEPKAGIGFLERAIRAIYSTKYGRGEIRRLNVNAPAMSVANFRRLKKCGLGTYQLFQETYHRETYEKVHPSGPKSDFIYHLFAMHRAQKAGIDDVGIGVLFGLYDYKFEVLALLSHALELEQRFGVGPHTISVPRIEPASNAPIAGNPPYPIPDTDFKKLVAILRLAVPYTGLILSTRESAKMRDEVIGLGISQISAGSKTVPGGYKASENRNRKRKKVSGQFSISDNRSLAEVIRDISKRGYSPSFCTACYRLGRVGADFMDMAKPGLIKNFCLPNSLLTYKEYLLDYGDKAAKKLGEKVIKRHLKDITNRKIKEKTIDKLAELETGNRDLYF</sequence>
<dbReference type="CDD" id="cd01335">
    <property type="entry name" value="Radical_SAM"/>
    <property type="match status" value="1"/>
</dbReference>
<dbReference type="GO" id="GO:0051539">
    <property type="term" value="F:4 iron, 4 sulfur cluster binding"/>
    <property type="evidence" value="ECO:0007669"/>
    <property type="project" value="UniProtKB-KW"/>
</dbReference>
<dbReference type="NCBIfam" id="TIGR03955">
    <property type="entry name" value="rSAM_HydG"/>
    <property type="match status" value="1"/>
</dbReference>
<dbReference type="Pfam" id="PF04055">
    <property type="entry name" value="Radical_SAM"/>
    <property type="match status" value="1"/>
</dbReference>
<dbReference type="SMART" id="SM00729">
    <property type="entry name" value="Elp3"/>
    <property type="match status" value="1"/>
</dbReference>
<dbReference type="AlphaFoldDB" id="A0A1F4Q1T7"/>
<evidence type="ECO:0000256" key="3">
    <source>
        <dbReference type="ARBA" id="ARBA00022691"/>
    </source>
</evidence>
<feature type="domain" description="Radical SAM core" evidence="8">
    <location>
        <begin position="72"/>
        <end position="310"/>
    </location>
</feature>
<keyword evidence="2" id="KW-0004">4Fe-4S</keyword>
<dbReference type="GO" id="GO:0042364">
    <property type="term" value="P:water-soluble vitamin biosynthetic process"/>
    <property type="evidence" value="ECO:0007669"/>
    <property type="project" value="UniProtKB-ARBA"/>
</dbReference>
<dbReference type="SFLD" id="SFLDF00319">
    <property type="entry name" value="Fe_hydrogenase_maturase_(HydG"/>
    <property type="match status" value="1"/>
</dbReference>
<dbReference type="InterPro" id="IPR024007">
    <property type="entry name" value="FeFe-hyd_mat_HydG"/>
</dbReference>
<dbReference type="SUPFAM" id="SSF102114">
    <property type="entry name" value="Radical SAM enzymes"/>
    <property type="match status" value="1"/>
</dbReference>
<dbReference type="Pfam" id="PF06968">
    <property type="entry name" value="BATS"/>
    <property type="match status" value="1"/>
</dbReference>
<dbReference type="GO" id="GO:0046872">
    <property type="term" value="F:metal ion binding"/>
    <property type="evidence" value="ECO:0007669"/>
    <property type="project" value="UniProtKB-KW"/>
</dbReference>